<dbReference type="Gene3D" id="3.40.50.1820">
    <property type="entry name" value="alpha/beta hydrolase"/>
    <property type="match status" value="1"/>
</dbReference>
<dbReference type="RefSeq" id="WP_213555914.1">
    <property type="nucleotide sequence ID" value="NZ_JBHZDI010000044.1"/>
</dbReference>
<keyword evidence="4" id="KW-1185">Reference proteome</keyword>
<sequence>MAQSTEKVESADGTPIVFHTRGDGPPLVIVHGALVTLHTYLDLAERLASEYRVVVVERRGYPPSGSGPGPAEFAAQADDLAAVLAAVGEPAFVFGHSAGGLVALHAVQRDPSLGRRLALYEPPVVYAGPPLRPTLETIRQQMAEGRPADAIVEFFSAIVEPKPPRSVLRPLGDALAFRATGLVADLECLTAMDPDLAAWSGIDIATLLLTGEITDPYGTKSTELLGATLPDTRAITLAGQRHHPEDTAAVAAALREFFGQETAPRGSSPAAR</sequence>
<dbReference type="SUPFAM" id="SSF53474">
    <property type="entry name" value="alpha/beta-Hydrolases"/>
    <property type="match status" value="1"/>
</dbReference>
<gene>
    <name evidence="3" type="ORF">KHQ06_26745</name>
</gene>
<dbReference type="InterPro" id="IPR029058">
    <property type="entry name" value="AB_hydrolase_fold"/>
</dbReference>
<feature type="domain" description="AB hydrolase-1" evidence="2">
    <location>
        <begin position="27"/>
        <end position="253"/>
    </location>
</feature>
<dbReference type="PANTHER" id="PTHR43798">
    <property type="entry name" value="MONOACYLGLYCEROL LIPASE"/>
    <property type="match status" value="1"/>
</dbReference>
<evidence type="ECO:0000256" key="1">
    <source>
        <dbReference type="ARBA" id="ARBA00022801"/>
    </source>
</evidence>
<proteinExistence type="predicted"/>
<dbReference type="EMBL" id="CP074371">
    <property type="protein sequence ID" value="QVI19884.1"/>
    <property type="molecule type" value="Genomic_DNA"/>
</dbReference>
<accession>A0ABX8CLU8</accession>
<dbReference type="Pfam" id="PF12697">
    <property type="entry name" value="Abhydrolase_6"/>
    <property type="match status" value="1"/>
</dbReference>
<evidence type="ECO:0000313" key="4">
    <source>
        <dbReference type="Proteomes" id="UP000683310"/>
    </source>
</evidence>
<dbReference type="Proteomes" id="UP000683310">
    <property type="component" value="Chromosome"/>
</dbReference>
<dbReference type="InterPro" id="IPR050266">
    <property type="entry name" value="AB_hydrolase_sf"/>
</dbReference>
<name>A0ABX8CLU8_9NOCA</name>
<evidence type="ECO:0000313" key="3">
    <source>
        <dbReference type="EMBL" id="QVI19884.1"/>
    </source>
</evidence>
<keyword evidence="1 3" id="KW-0378">Hydrolase</keyword>
<dbReference type="InterPro" id="IPR000073">
    <property type="entry name" value="AB_hydrolase_1"/>
</dbReference>
<dbReference type="PANTHER" id="PTHR43798:SF31">
    <property type="entry name" value="AB HYDROLASE SUPERFAMILY PROTEIN YCLE"/>
    <property type="match status" value="1"/>
</dbReference>
<evidence type="ECO:0000259" key="2">
    <source>
        <dbReference type="Pfam" id="PF12697"/>
    </source>
</evidence>
<reference evidence="3 4" key="1">
    <citation type="submission" date="2021-04" db="EMBL/GenBank/DDBJ databases">
        <title>Nocardia tengchongensis.</title>
        <authorList>
            <person name="Zhuang k."/>
            <person name="Ran Y."/>
            <person name="Li W."/>
        </authorList>
    </citation>
    <scope>NUCLEOTIDE SEQUENCE [LARGE SCALE GENOMIC DNA]</scope>
    <source>
        <strain evidence="3 4">CFH S0057</strain>
    </source>
</reference>
<dbReference type="GO" id="GO:0016787">
    <property type="term" value="F:hydrolase activity"/>
    <property type="evidence" value="ECO:0007669"/>
    <property type="project" value="UniProtKB-KW"/>
</dbReference>
<protein>
    <submittedName>
        <fullName evidence="3">Alpha/beta hydrolase</fullName>
    </submittedName>
</protein>
<organism evidence="3 4">
    <name type="scientific">Nocardia tengchongensis</name>
    <dbReference type="NCBI Taxonomy" id="2055889"/>
    <lineage>
        <taxon>Bacteria</taxon>
        <taxon>Bacillati</taxon>
        <taxon>Actinomycetota</taxon>
        <taxon>Actinomycetes</taxon>
        <taxon>Mycobacteriales</taxon>
        <taxon>Nocardiaceae</taxon>
        <taxon>Nocardia</taxon>
    </lineage>
</organism>